<dbReference type="AlphaFoldDB" id="A0A550BYN0"/>
<protein>
    <submittedName>
        <fullName evidence="1">Uncharacterized protein</fullName>
    </submittedName>
</protein>
<organism evidence="1 2">
    <name type="scientific">Schizophyllum amplum</name>
    <dbReference type="NCBI Taxonomy" id="97359"/>
    <lineage>
        <taxon>Eukaryota</taxon>
        <taxon>Fungi</taxon>
        <taxon>Dikarya</taxon>
        <taxon>Basidiomycota</taxon>
        <taxon>Agaricomycotina</taxon>
        <taxon>Agaricomycetes</taxon>
        <taxon>Agaricomycetidae</taxon>
        <taxon>Agaricales</taxon>
        <taxon>Schizophyllaceae</taxon>
        <taxon>Schizophyllum</taxon>
    </lineage>
</organism>
<accession>A0A550BYN0</accession>
<dbReference type="OrthoDB" id="10635854at2759"/>
<evidence type="ECO:0000313" key="1">
    <source>
        <dbReference type="EMBL" id="TRM57665.1"/>
    </source>
</evidence>
<reference evidence="1 2" key="1">
    <citation type="journal article" date="2019" name="New Phytol.">
        <title>Comparative genomics reveals unique wood-decay strategies and fruiting body development in the Schizophyllaceae.</title>
        <authorList>
            <person name="Almasi E."/>
            <person name="Sahu N."/>
            <person name="Krizsan K."/>
            <person name="Balint B."/>
            <person name="Kovacs G.M."/>
            <person name="Kiss B."/>
            <person name="Cseklye J."/>
            <person name="Drula E."/>
            <person name="Henrissat B."/>
            <person name="Nagy I."/>
            <person name="Chovatia M."/>
            <person name="Adam C."/>
            <person name="LaButti K."/>
            <person name="Lipzen A."/>
            <person name="Riley R."/>
            <person name="Grigoriev I.V."/>
            <person name="Nagy L.G."/>
        </authorList>
    </citation>
    <scope>NUCLEOTIDE SEQUENCE [LARGE SCALE GENOMIC DNA]</scope>
    <source>
        <strain evidence="1 2">NL-1724</strain>
    </source>
</reference>
<dbReference type="Proteomes" id="UP000320762">
    <property type="component" value="Unassembled WGS sequence"/>
</dbReference>
<dbReference type="EMBL" id="VDMD01000044">
    <property type="protein sequence ID" value="TRM57665.1"/>
    <property type="molecule type" value="Genomic_DNA"/>
</dbReference>
<comment type="caution">
    <text evidence="1">The sequence shown here is derived from an EMBL/GenBank/DDBJ whole genome shotgun (WGS) entry which is preliminary data.</text>
</comment>
<keyword evidence="2" id="KW-1185">Reference proteome</keyword>
<proteinExistence type="predicted"/>
<gene>
    <name evidence="1" type="ORF">BD626DRAFT_514146</name>
</gene>
<sequence>MVSTDVLGMASTDVLGMASTDVLGMASTDVLGMASTDVLGMASTDVGERWAMNDVGDMGVRFDERPVRFGGRPQVGSVGRGE</sequence>
<name>A0A550BYN0_9AGAR</name>
<evidence type="ECO:0000313" key="2">
    <source>
        <dbReference type="Proteomes" id="UP000320762"/>
    </source>
</evidence>